<evidence type="ECO:0000259" key="5">
    <source>
        <dbReference type="PROSITE" id="PS50903"/>
    </source>
</evidence>
<dbReference type="Gene3D" id="1.20.1260.10">
    <property type="match status" value="1"/>
</dbReference>
<dbReference type="PROSITE" id="PS50905">
    <property type="entry name" value="FERRITIN_LIKE"/>
    <property type="match status" value="1"/>
</dbReference>
<organism evidence="7 8">
    <name type="scientific">Floridaenema aerugineum BLCC-F46</name>
    <dbReference type="NCBI Taxonomy" id="3153654"/>
    <lineage>
        <taxon>Bacteria</taxon>
        <taxon>Bacillati</taxon>
        <taxon>Cyanobacteriota</taxon>
        <taxon>Cyanophyceae</taxon>
        <taxon>Oscillatoriophycideae</taxon>
        <taxon>Aerosakkonematales</taxon>
        <taxon>Aerosakkonemataceae</taxon>
        <taxon>Floridanema</taxon>
        <taxon>Floridanema aerugineum</taxon>
    </lineage>
</organism>
<evidence type="ECO:0000256" key="3">
    <source>
        <dbReference type="ARBA" id="ARBA00022982"/>
    </source>
</evidence>
<dbReference type="InterPro" id="IPR003251">
    <property type="entry name" value="Rr_diiron-bd_dom"/>
</dbReference>
<evidence type="ECO:0000256" key="2">
    <source>
        <dbReference type="ARBA" id="ARBA00022723"/>
    </source>
</evidence>
<proteinExistence type="predicted"/>
<dbReference type="InterPro" id="IPR024934">
    <property type="entry name" value="Rubredoxin-like_dom"/>
</dbReference>
<dbReference type="EMBL" id="JBHFNQ010000185">
    <property type="protein sequence ID" value="MFB2879895.1"/>
    <property type="molecule type" value="Genomic_DNA"/>
</dbReference>
<keyword evidence="3" id="KW-0249">Electron transport</keyword>
<feature type="domain" description="Rubredoxin-like" evidence="5">
    <location>
        <begin position="180"/>
        <end position="231"/>
    </location>
</feature>
<dbReference type="Pfam" id="PF02915">
    <property type="entry name" value="Rubrerythrin"/>
    <property type="match status" value="1"/>
</dbReference>
<evidence type="ECO:0000313" key="8">
    <source>
        <dbReference type="Proteomes" id="UP001576774"/>
    </source>
</evidence>
<dbReference type="SUPFAM" id="SSF57802">
    <property type="entry name" value="Rubredoxin-like"/>
    <property type="match status" value="1"/>
</dbReference>
<dbReference type="Pfam" id="PF00301">
    <property type="entry name" value="Rubredoxin"/>
    <property type="match status" value="1"/>
</dbReference>
<dbReference type="InterPro" id="IPR009078">
    <property type="entry name" value="Ferritin-like_SF"/>
</dbReference>
<dbReference type="PANTHER" id="PTHR33746">
    <property type="entry name" value="RUBRERYTHRIN"/>
    <property type="match status" value="1"/>
</dbReference>
<dbReference type="InterPro" id="IPR009040">
    <property type="entry name" value="Ferritin-like_diiron"/>
</dbReference>
<evidence type="ECO:0000313" key="7">
    <source>
        <dbReference type="EMBL" id="MFB2879895.1"/>
    </source>
</evidence>
<evidence type="ECO:0000256" key="1">
    <source>
        <dbReference type="ARBA" id="ARBA00022448"/>
    </source>
</evidence>
<comment type="caution">
    <text evidence="7">The sequence shown here is derived from an EMBL/GenBank/DDBJ whole genome shotgun (WGS) entry which is preliminary data.</text>
</comment>
<accession>A0ABV4XAS5</accession>
<keyword evidence="4" id="KW-0408">Iron</keyword>
<dbReference type="PRINTS" id="PR00163">
    <property type="entry name" value="RUBREDOXIN"/>
</dbReference>
<sequence>MDLSQSNTAKNLEAAFGGESMANRKYLFFAEVTRKLGMSELSKLFKETANQETEHAFAHFRLLHPELVVDDPAKLSEEEKKAIAARCLELAIEGETYEYTTMYPGFAAEAKADEDSDAVAEFDTQTAESKEHATMFHTAAKNFGLLTHIEQHHAQQYTEALGALDGKAAFPRSASEDPAMQKWICRQCSMIYDPTVGDPDSGIAPGTPFAEIPDDWHCPICGAKKSMFVVFQEAIAA</sequence>
<dbReference type="SUPFAM" id="SSF47240">
    <property type="entry name" value="Ferritin-like"/>
    <property type="match status" value="1"/>
</dbReference>
<gene>
    <name evidence="7" type="ORF">ACE1CC_23825</name>
</gene>
<reference evidence="7 8" key="1">
    <citation type="submission" date="2024-09" db="EMBL/GenBank/DDBJ databases">
        <title>Floridaenema gen nov. (Aerosakkonemataceae, Aerosakkonematales ord. nov., Cyanobacteria) from benthic tropical and subtropical fresh waters, with the description of four new species.</title>
        <authorList>
            <person name="Moretto J.A."/>
            <person name="Berthold D.E."/>
            <person name="Lefler F.W."/>
            <person name="Huang I.-S."/>
            <person name="Laughinghouse H. IV."/>
        </authorList>
    </citation>
    <scope>NUCLEOTIDE SEQUENCE [LARGE SCALE GENOMIC DNA]</scope>
    <source>
        <strain evidence="7 8">BLCC-F46</strain>
    </source>
</reference>
<dbReference type="CDD" id="cd00730">
    <property type="entry name" value="rubredoxin"/>
    <property type="match status" value="1"/>
</dbReference>
<keyword evidence="2" id="KW-0479">Metal-binding</keyword>
<dbReference type="Proteomes" id="UP001576774">
    <property type="component" value="Unassembled WGS sequence"/>
</dbReference>
<keyword evidence="8" id="KW-1185">Reference proteome</keyword>
<dbReference type="RefSeq" id="WP_413272929.1">
    <property type="nucleotide sequence ID" value="NZ_JBHFNQ010000185.1"/>
</dbReference>
<dbReference type="PROSITE" id="PS50903">
    <property type="entry name" value="RUBREDOXIN_LIKE"/>
    <property type="match status" value="1"/>
</dbReference>
<evidence type="ECO:0000256" key="4">
    <source>
        <dbReference type="ARBA" id="ARBA00023004"/>
    </source>
</evidence>
<evidence type="ECO:0000259" key="6">
    <source>
        <dbReference type="PROSITE" id="PS50905"/>
    </source>
</evidence>
<dbReference type="PANTHER" id="PTHR33746:SF4">
    <property type="entry name" value="RUBRERYTHRIN"/>
    <property type="match status" value="1"/>
</dbReference>
<name>A0ABV4XAS5_9CYAN</name>
<dbReference type="Gene3D" id="2.20.28.10">
    <property type="match status" value="1"/>
</dbReference>
<protein>
    <submittedName>
        <fullName evidence="7">Rubrerythrin family protein</fullName>
    </submittedName>
</protein>
<keyword evidence="1" id="KW-0813">Transport</keyword>
<dbReference type="InterPro" id="IPR024935">
    <property type="entry name" value="Rubredoxin_dom"/>
</dbReference>
<dbReference type="InterPro" id="IPR018527">
    <property type="entry name" value="Rubredoxin_Fe_BS"/>
</dbReference>
<dbReference type="InterPro" id="IPR052753">
    <property type="entry name" value="Rbr2/Nigerythrin"/>
</dbReference>
<dbReference type="CDD" id="cd01041">
    <property type="entry name" value="Rubrerythrin"/>
    <property type="match status" value="1"/>
</dbReference>
<dbReference type="InterPro" id="IPR012347">
    <property type="entry name" value="Ferritin-like"/>
</dbReference>
<feature type="domain" description="Ferritin-like diiron" evidence="6">
    <location>
        <begin position="2"/>
        <end position="147"/>
    </location>
</feature>
<dbReference type="PROSITE" id="PS00202">
    <property type="entry name" value="RUBREDOXIN"/>
    <property type="match status" value="1"/>
</dbReference>